<evidence type="ECO:0000259" key="3">
    <source>
        <dbReference type="Pfam" id="PF05239"/>
    </source>
</evidence>
<feature type="compositionally biased region" description="Low complexity" evidence="1">
    <location>
        <begin position="25"/>
        <end position="65"/>
    </location>
</feature>
<feature type="chain" id="PRO_5002676384" evidence="2">
    <location>
        <begin position="22"/>
        <end position="213"/>
    </location>
</feature>
<dbReference type="BioCyc" id="RSPH349102:G1G8M-1240-MONOMER"/>
<dbReference type="SUPFAM" id="SSF50346">
    <property type="entry name" value="PRC-barrel domain"/>
    <property type="match status" value="1"/>
</dbReference>
<accession>A4WRU9</accession>
<dbReference type="PANTHER" id="PTHR36505">
    <property type="entry name" value="BLR1072 PROTEIN"/>
    <property type="match status" value="1"/>
</dbReference>
<gene>
    <name evidence="4" type="ordered locus">Rsph17025_1212</name>
</gene>
<evidence type="ECO:0000256" key="2">
    <source>
        <dbReference type="SAM" id="SignalP"/>
    </source>
</evidence>
<dbReference type="HOGENOM" id="CLU_1433465_0_0_5"/>
<evidence type="ECO:0000256" key="1">
    <source>
        <dbReference type="SAM" id="MobiDB-lite"/>
    </source>
</evidence>
<evidence type="ECO:0000313" key="4">
    <source>
        <dbReference type="EMBL" id="ABP70113.1"/>
    </source>
</evidence>
<protein>
    <submittedName>
        <fullName evidence="4">PRC-barrel domain protein</fullName>
    </submittedName>
</protein>
<feature type="domain" description="PRC-barrel" evidence="3">
    <location>
        <begin position="125"/>
        <end position="201"/>
    </location>
</feature>
<dbReference type="Gene3D" id="2.30.30.240">
    <property type="entry name" value="PRC-barrel domain"/>
    <property type="match status" value="1"/>
</dbReference>
<dbReference type="EMBL" id="CP000661">
    <property type="protein sequence ID" value="ABP70113.1"/>
    <property type="molecule type" value="Genomic_DNA"/>
</dbReference>
<feature type="region of interest" description="Disordered" evidence="1">
    <location>
        <begin position="25"/>
        <end position="101"/>
    </location>
</feature>
<feature type="compositionally biased region" description="Low complexity" evidence="1">
    <location>
        <begin position="71"/>
        <end position="101"/>
    </location>
</feature>
<keyword evidence="2" id="KW-0732">Signal</keyword>
<organism evidence="4">
    <name type="scientific">Cereibacter sphaeroides (strain ATCC 17025 / ATH 2.4.3)</name>
    <name type="common">Rhodobacter sphaeroides</name>
    <dbReference type="NCBI Taxonomy" id="349102"/>
    <lineage>
        <taxon>Bacteria</taxon>
        <taxon>Pseudomonadati</taxon>
        <taxon>Pseudomonadota</taxon>
        <taxon>Alphaproteobacteria</taxon>
        <taxon>Rhodobacterales</taxon>
        <taxon>Paracoccaceae</taxon>
        <taxon>Cereibacter</taxon>
    </lineage>
</organism>
<dbReference type="eggNOG" id="COG3861">
    <property type="taxonomic scope" value="Bacteria"/>
</dbReference>
<dbReference type="Pfam" id="PF05239">
    <property type="entry name" value="PRC"/>
    <property type="match status" value="1"/>
</dbReference>
<dbReference type="KEGG" id="rsq:Rsph17025_1212"/>
<name>A4WRU9_CERS5</name>
<sequence precursor="true">MKKVIALSALLASTTAYSALAQDATTPDAGATTPPAATDTTTPPATNDTTSPATGTETAPTTDGATGTGMTGTDTGTGMTGTDTTGTGMTGTTTTDTGMTGTDGAMMGDMQVPEGFTLYSGEPMTAENLQNANVYSMNDESVSSISDFVVAEDGKIEQVIFDVGGFLGIGARNVALPFEDLQIYTNEDQSDVRVYVPMTREELESLPEYTAVD</sequence>
<dbReference type="InterPro" id="IPR011033">
    <property type="entry name" value="PRC_barrel-like_sf"/>
</dbReference>
<reference evidence="4" key="1">
    <citation type="submission" date="2007-04" db="EMBL/GenBank/DDBJ databases">
        <title>Complete sequence of chromosome of Rhodobacter sphaeroides ATCC 17025.</title>
        <authorList>
            <consortium name="US DOE Joint Genome Institute"/>
            <person name="Copeland A."/>
            <person name="Lucas S."/>
            <person name="Lapidus A."/>
            <person name="Barry K."/>
            <person name="Detter J.C."/>
            <person name="Glavina del Rio T."/>
            <person name="Hammon N."/>
            <person name="Israni S."/>
            <person name="Dalin E."/>
            <person name="Tice H."/>
            <person name="Pitluck S."/>
            <person name="Chertkov O."/>
            <person name="Brettin T."/>
            <person name="Bruce D."/>
            <person name="Han C."/>
            <person name="Schmutz J."/>
            <person name="Larimer F."/>
            <person name="Land M."/>
            <person name="Hauser L."/>
            <person name="Kyrpides N."/>
            <person name="Kim E."/>
            <person name="Richardson P."/>
            <person name="Mackenzie C."/>
            <person name="Choudhary M."/>
            <person name="Donohue T.J."/>
            <person name="Kaplan S."/>
        </authorList>
    </citation>
    <scope>NUCLEOTIDE SEQUENCE [LARGE SCALE GENOMIC DNA]</scope>
    <source>
        <strain evidence="4">ATCC 17025</strain>
    </source>
</reference>
<dbReference type="PANTHER" id="PTHR36505:SF1">
    <property type="entry name" value="BLR1072 PROTEIN"/>
    <property type="match status" value="1"/>
</dbReference>
<dbReference type="STRING" id="349102.Rsph17025_1212"/>
<dbReference type="InterPro" id="IPR027275">
    <property type="entry name" value="PRC-brl_dom"/>
</dbReference>
<dbReference type="AlphaFoldDB" id="A4WRU9"/>
<feature type="signal peptide" evidence="2">
    <location>
        <begin position="1"/>
        <end position="21"/>
    </location>
</feature>
<proteinExistence type="predicted"/>